<dbReference type="OrthoDB" id="6434392at2759"/>
<gene>
    <name evidence="1" type="ORF">TNCT_559671</name>
</gene>
<keyword evidence="2" id="KW-1185">Reference proteome</keyword>
<dbReference type="AlphaFoldDB" id="A0A8X6KLX3"/>
<protein>
    <submittedName>
        <fullName evidence="1">Uncharacterized protein</fullName>
    </submittedName>
</protein>
<evidence type="ECO:0000313" key="2">
    <source>
        <dbReference type="Proteomes" id="UP000887116"/>
    </source>
</evidence>
<organism evidence="1 2">
    <name type="scientific">Trichonephila clavata</name>
    <name type="common">Joro spider</name>
    <name type="synonym">Nephila clavata</name>
    <dbReference type="NCBI Taxonomy" id="2740835"/>
    <lineage>
        <taxon>Eukaryota</taxon>
        <taxon>Metazoa</taxon>
        <taxon>Ecdysozoa</taxon>
        <taxon>Arthropoda</taxon>
        <taxon>Chelicerata</taxon>
        <taxon>Arachnida</taxon>
        <taxon>Araneae</taxon>
        <taxon>Araneomorphae</taxon>
        <taxon>Entelegynae</taxon>
        <taxon>Araneoidea</taxon>
        <taxon>Nephilidae</taxon>
        <taxon>Trichonephila</taxon>
    </lineage>
</organism>
<dbReference type="Proteomes" id="UP000887116">
    <property type="component" value="Unassembled WGS sequence"/>
</dbReference>
<sequence length="122" mass="13927">MNAFREQIEAIKITVEYQSVHAGHEMQAGKLRHHQEDRRNLAALLKVGVPSTKFLENIQTKCPPTERLELLTRNDLHNLSQSFKVDESVLHAVSVDPQVKKSAKGLLQSCFDLQTPWFFSCK</sequence>
<accession>A0A8X6KLX3</accession>
<name>A0A8X6KLX3_TRICU</name>
<proteinExistence type="predicted"/>
<evidence type="ECO:0000313" key="1">
    <source>
        <dbReference type="EMBL" id="GFQ77236.1"/>
    </source>
</evidence>
<comment type="caution">
    <text evidence="1">The sequence shown here is derived from an EMBL/GenBank/DDBJ whole genome shotgun (WGS) entry which is preliminary data.</text>
</comment>
<dbReference type="EMBL" id="BMAO01011853">
    <property type="protein sequence ID" value="GFQ77236.1"/>
    <property type="molecule type" value="Genomic_DNA"/>
</dbReference>
<reference evidence="1" key="1">
    <citation type="submission" date="2020-07" db="EMBL/GenBank/DDBJ databases">
        <title>Multicomponent nature underlies the extraordinary mechanical properties of spider dragline silk.</title>
        <authorList>
            <person name="Kono N."/>
            <person name="Nakamura H."/>
            <person name="Mori M."/>
            <person name="Yoshida Y."/>
            <person name="Ohtoshi R."/>
            <person name="Malay A.D."/>
            <person name="Moran D.A.P."/>
            <person name="Tomita M."/>
            <person name="Numata K."/>
            <person name="Arakawa K."/>
        </authorList>
    </citation>
    <scope>NUCLEOTIDE SEQUENCE</scope>
</reference>